<feature type="binding site" evidence="15">
    <location>
        <position position="535"/>
    </location>
    <ligand>
        <name>[4Fe-4S] cluster</name>
        <dbReference type="ChEBI" id="CHEBI:49883"/>
        <label>1</label>
    </ligand>
</feature>
<keyword evidence="9 14" id="KW-0560">Oxidoreductase</keyword>
<keyword evidence="5 14" id="KW-0813">Transport</keyword>
<dbReference type="GO" id="GO:0046872">
    <property type="term" value="F:metal ion binding"/>
    <property type="evidence" value="ECO:0007669"/>
    <property type="project" value="UniProtKB-UniRule"/>
</dbReference>
<feature type="binding site" evidence="15">
    <location>
        <position position="529"/>
    </location>
    <ligand>
        <name>[4Fe-4S] cluster</name>
        <dbReference type="ChEBI" id="CHEBI:49883"/>
        <label>1</label>
    </ligand>
</feature>
<keyword evidence="6 14" id="KW-0004">4Fe-4S</keyword>
<dbReference type="FunFam" id="3.40.50.970:FF:000039">
    <property type="entry name" value="Indolepyruvate oxidoreductase subunit IorA"/>
    <property type="match status" value="1"/>
</dbReference>
<evidence type="ECO:0000256" key="4">
    <source>
        <dbReference type="ARBA" id="ARBA00017710"/>
    </source>
</evidence>
<evidence type="ECO:0000256" key="9">
    <source>
        <dbReference type="ARBA" id="ARBA00023002"/>
    </source>
</evidence>
<evidence type="ECO:0000256" key="14">
    <source>
        <dbReference type="PIRNR" id="PIRNR006439"/>
    </source>
</evidence>
<dbReference type="Pfam" id="PF01855">
    <property type="entry name" value="POR_N"/>
    <property type="match status" value="1"/>
</dbReference>
<evidence type="ECO:0000256" key="8">
    <source>
        <dbReference type="ARBA" id="ARBA00022982"/>
    </source>
</evidence>
<organism evidence="17">
    <name type="scientific">Christensenella massiliensis</name>
    <dbReference type="NCBI Taxonomy" id="1805714"/>
    <lineage>
        <taxon>Bacteria</taxon>
        <taxon>Bacillati</taxon>
        <taxon>Bacillota</taxon>
        <taxon>Clostridia</taxon>
        <taxon>Christensenellales</taxon>
        <taxon>Christensenellaceae</taxon>
        <taxon>Christensenella</taxon>
    </lineage>
</organism>
<proteinExistence type="predicted"/>
<feature type="binding site" evidence="15">
    <location>
        <position position="563"/>
    </location>
    <ligand>
        <name>[4Fe-4S] cluster</name>
        <dbReference type="ChEBI" id="CHEBI:49883"/>
        <label>2</label>
    </ligand>
</feature>
<feature type="binding site" evidence="15">
    <location>
        <position position="567"/>
    </location>
    <ligand>
        <name>[4Fe-4S] cluster</name>
        <dbReference type="ChEBI" id="CHEBI:49883"/>
        <label>1</label>
    </ligand>
</feature>
<evidence type="ECO:0000256" key="6">
    <source>
        <dbReference type="ARBA" id="ARBA00022485"/>
    </source>
</evidence>
<accession>A0AAU8AB93</accession>
<feature type="domain" description="4Fe-4S ferredoxin-type" evidence="16">
    <location>
        <begin position="548"/>
        <end position="577"/>
    </location>
</feature>
<dbReference type="EC" id="1.2.7.8" evidence="3 14"/>
<comment type="catalytic activity">
    <reaction evidence="13 14">
        <text>indole-3-pyruvate + 2 oxidized [2Fe-2S]-[ferredoxin] + CoA = (indol-3-yl)acetyl-CoA + 2 reduced [2Fe-2S]-[ferredoxin] + CO2 + H(+)</text>
        <dbReference type="Rhea" id="RHEA:12645"/>
        <dbReference type="Rhea" id="RHEA-COMP:10000"/>
        <dbReference type="Rhea" id="RHEA-COMP:10001"/>
        <dbReference type="ChEBI" id="CHEBI:15378"/>
        <dbReference type="ChEBI" id="CHEBI:16526"/>
        <dbReference type="ChEBI" id="CHEBI:17640"/>
        <dbReference type="ChEBI" id="CHEBI:33737"/>
        <dbReference type="ChEBI" id="CHEBI:33738"/>
        <dbReference type="ChEBI" id="CHEBI:57271"/>
        <dbReference type="ChEBI" id="CHEBI:57287"/>
        <dbReference type="EC" id="1.2.7.8"/>
    </reaction>
</comment>
<evidence type="ECO:0000256" key="11">
    <source>
        <dbReference type="ARBA" id="ARBA00023014"/>
    </source>
</evidence>
<comment type="function">
    <text evidence="1 14">Catalyzes the ferredoxin-dependent oxidative decarboxylation of arylpyruvates.</text>
</comment>
<evidence type="ECO:0000256" key="13">
    <source>
        <dbReference type="ARBA" id="ARBA00048332"/>
    </source>
</evidence>
<dbReference type="SUPFAM" id="SSF54862">
    <property type="entry name" value="4Fe-4S ferredoxins"/>
    <property type="match status" value="1"/>
</dbReference>
<reference evidence="17" key="1">
    <citation type="submission" date="2023-02" db="EMBL/GenBank/DDBJ databases">
        <title>Gut commensal Christensenella minuta modulates host metabolism via a new class of secondary bile acids.</title>
        <authorList>
            <person name="Liu C."/>
        </authorList>
    </citation>
    <scope>NUCLEOTIDE SEQUENCE</scope>
    <source>
        <strain evidence="17">CA70</strain>
    </source>
</reference>
<dbReference type="RefSeq" id="WP_353424041.1">
    <property type="nucleotide sequence ID" value="NZ_CP117826.1"/>
</dbReference>
<dbReference type="InterPro" id="IPR017721">
    <property type="entry name" value="IorA"/>
</dbReference>
<keyword evidence="10 14" id="KW-0408">Iron</keyword>
<evidence type="ECO:0000256" key="12">
    <source>
        <dbReference type="ARBA" id="ARBA00030514"/>
    </source>
</evidence>
<dbReference type="AlphaFoldDB" id="A0AAU8AB93"/>
<protein>
    <recommendedName>
        <fullName evidence="4 14">Indolepyruvate oxidoreductase subunit IorA</fullName>
        <shortName evidence="14">IOR</shortName>
        <ecNumber evidence="3 14">1.2.7.8</ecNumber>
    </recommendedName>
    <alternativeName>
        <fullName evidence="12 14">Indolepyruvate ferredoxin oxidoreductase subunit alpha</fullName>
    </alternativeName>
</protein>
<dbReference type="InterPro" id="IPR009014">
    <property type="entry name" value="Transketo_C/PFOR_II"/>
</dbReference>
<evidence type="ECO:0000256" key="5">
    <source>
        <dbReference type="ARBA" id="ARBA00022448"/>
    </source>
</evidence>
<evidence type="ECO:0000256" key="3">
    <source>
        <dbReference type="ARBA" id="ARBA00012812"/>
    </source>
</evidence>
<dbReference type="InterPro" id="IPR029061">
    <property type="entry name" value="THDP-binding"/>
</dbReference>
<evidence type="ECO:0000313" key="17">
    <source>
        <dbReference type="EMBL" id="XCC63518.1"/>
    </source>
</evidence>
<feature type="binding site" evidence="15">
    <location>
        <position position="560"/>
    </location>
    <ligand>
        <name>[4Fe-4S] cluster</name>
        <dbReference type="ChEBI" id="CHEBI:49883"/>
        <label>2</label>
    </ligand>
</feature>
<evidence type="ECO:0000256" key="7">
    <source>
        <dbReference type="ARBA" id="ARBA00022723"/>
    </source>
</evidence>
<dbReference type="PROSITE" id="PS51379">
    <property type="entry name" value="4FE4S_FER_2"/>
    <property type="match status" value="1"/>
</dbReference>
<dbReference type="SUPFAM" id="SSF52922">
    <property type="entry name" value="TK C-terminal domain-like"/>
    <property type="match status" value="1"/>
</dbReference>
<evidence type="ECO:0000256" key="2">
    <source>
        <dbReference type="ARBA" id="ARBA00011238"/>
    </source>
</evidence>
<dbReference type="InterPro" id="IPR011766">
    <property type="entry name" value="TPP_enzyme_TPP-bd"/>
</dbReference>
<evidence type="ECO:0000256" key="1">
    <source>
        <dbReference type="ARBA" id="ARBA00002995"/>
    </source>
</evidence>
<comment type="cofactor">
    <cofactor evidence="14 15">
        <name>[4Fe-4S] cluster</name>
        <dbReference type="ChEBI" id="CHEBI:49883"/>
    </cofactor>
    <text evidence="14 15">Binds 2 [4Fe-4S] clusters. In this family the first cluster has a non-standard and varying [4Fe-4S] binding motif CX(2)CX(2)CX(4-5)CP.</text>
</comment>
<dbReference type="PROSITE" id="PS00198">
    <property type="entry name" value="4FE4S_FER_1"/>
    <property type="match status" value="1"/>
</dbReference>
<gene>
    <name evidence="17" type="primary">iorA</name>
    <name evidence="17" type="ORF">PUP29_01355</name>
</gene>
<dbReference type="InterPro" id="IPR017900">
    <property type="entry name" value="4Fe4S_Fe_S_CS"/>
</dbReference>
<feature type="binding site" evidence="15">
    <location>
        <position position="557"/>
    </location>
    <ligand>
        <name>[4Fe-4S] cluster</name>
        <dbReference type="ChEBI" id="CHEBI:49883"/>
        <label>2</label>
    </ligand>
</feature>
<name>A0AAU8AB93_9FIRM</name>
<keyword evidence="11 14" id="KW-0411">Iron-sulfur</keyword>
<dbReference type="EMBL" id="CP117826">
    <property type="protein sequence ID" value="XCC63518.1"/>
    <property type="molecule type" value="Genomic_DNA"/>
</dbReference>
<dbReference type="NCBIfam" id="TIGR03336">
    <property type="entry name" value="IOR_alpha"/>
    <property type="match status" value="1"/>
</dbReference>
<dbReference type="GO" id="GO:0051539">
    <property type="term" value="F:4 iron, 4 sulfur cluster binding"/>
    <property type="evidence" value="ECO:0007669"/>
    <property type="project" value="UniProtKB-UniRule"/>
</dbReference>
<dbReference type="Gene3D" id="3.30.70.20">
    <property type="match status" value="1"/>
</dbReference>
<dbReference type="PANTHER" id="PTHR43710">
    <property type="entry name" value="2-HYDROXYACYL-COA LYASE"/>
    <property type="match status" value="1"/>
</dbReference>
<dbReference type="InterPro" id="IPR045025">
    <property type="entry name" value="HACL1-like"/>
</dbReference>
<dbReference type="CDD" id="cd07034">
    <property type="entry name" value="TPP_PYR_PFOR_IOR-alpha_like"/>
    <property type="match status" value="1"/>
</dbReference>
<dbReference type="CDD" id="cd02008">
    <property type="entry name" value="TPP_IOR_alpha"/>
    <property type="match status" value="1"/>
</dbReference>
<evidence type="ECO:0000259" key="16">
    <source>
        <dbReference type="PROSITE" id="PS51379"/>
    </source>
</evidence>
<dbReference type="InterPro" id="IPR017896">
    <property type="entry name" value="4Fe4S_Fe-S-bd"/>
</dbReference>
<evidence type="ECO:0000256" key="15">
    <source>
        <dbReference type="PIRSR" id="PIRSR006439-50"/>
    </source>
</evidence>
<dbReference type="GO" id="GO:0030976">
    <property type="term" value="F:thiamine pyrophosphate binding"/>
    <property type="evidence" value="ECO:0007669"/>
    <property type="project" value="InterPro"/>
</dbReference>
<evidence type="ECO:0000256" key="10">
    <source>
        <dbReference type="ARBA" id="ARBA00023004"/>
    </source>
</evidence>
<feature type="binding site" evidence="15">
    <location>
        <position position="532"/>
    </location>
    <ligand>
        <name>[4Fe-4S] cluster</name>
        <dbReference type="ChEBI" id="CHEBI:49883"/>
        <label>1</label>
    </ligand>
</feature>
<dbReference type="SUPFAM" id="SSF52518">
    <property type="entry name" value="Thiamin diphosphate-binding fold (THDP-binding)"/>
    <property type="match status" value="2"/>
</dbReference>
<dbReference type="Pfam" id="PF12800">
    <property type="entry name" value="Fer4_4"/>
    <property type="match status" value="1"/>
</dbReference>
<keyword evidence="7 14" id="KW-0479">Metal-binding</keyword>
<comment type="subunit">
    <text evidence="2">Heterodimer of the IorA and IorB subunits.</text>
</comment>
<sequence length="577" mass="62303">MGMKKIMLGNEAYAQGAYEAGVRVVSSYPGTPSTEVTENIVKHDEVYAEWAPNEKVALEVAAGASYGGARALCCMKHVGLNVAADPLFTASYTGVNGGLVILVADDPGMHSSQNEQDSRFYARSAHVPMLEPADSGEAKEFMKAAFALSEKFDTPILLRSNTRISHSRGIVEVQARQEVPVREYKKDIKKYVMMPGMARGRHIVVEKRMADMAEYAEASELNRIEYEDAEIGVITSGTCYNYVKEAMPQASILKLGIVYPLPAKKIQEFAAKVKKLYVIEELEPFFENQIKVMGLSVMGKELFTVQGEYSTKMIREKLCGEACEPVETGALPQRPPVLCPGCPHRAVYYMFNKLKLTAMGDIGCYTLGAGAPLSAIDTTLCMGASIGMAHGMEKARGKEFARRLVSVIGDSTFMHSGLTGLTNMVYNGATSTVLILDNSTTGMTGHQDHPATGKNAKGEPAPAVDIPQLVKTLGVKNIRVVDPFDLPALETALREETAREEVSVIITKRPCVLIDKGSVKETLAVTDDCRNCGACMKLGCPALVKGENAVRIDASLCIGCGLCADVCPFHAIGGKCE</sequence>
<dbReference type="Gene3D" id="3.40.50.920">
    <property type="match status" value="1"/>
</dbReference>
<feature type="binding site" evidence="15">
    <location>
        <position position="540"/>
    </location>
    <ligand>
        <name>[4Fe-4S] cluster</name>
        <dbReference type="ChEBI" id="CHEBI:49883"/>
        <label>2</label>
    </ligand>
</feature>
<dbReference type="Gene3D" id="3.40.50.970">
    <property type="match status" value="2"/>
</dbReference>
<dbReference type="InterPro" id="IPR002880">
    <property type="entry name" value="Pyrv_Fd/Flavodoxin_OxRdtase_N"/>
</dbReference>
<dbReference type="PIRSF" id="PIRSF006439">
    <property type="entry name" value="Indolepyruvate_ferr_oxidored"/>
    <property type="match status" value="1"/>
</dbReference>
<dbReference type="Pfam" id="PF00037">
    <property type="entry name" value="Fer4"/>
    <property type="match status" value="1"/>
</dbReference>
<dbReference type="GO" id="GO:0043805">
    <property type="term" value="F:indolepyruvate ferredoxin oxidoreductase activity"/>
    <property type="evidence" value="ECO:0007669"/>
    <property type="project" value="UniProtKB-UniRule"/>
</dbReference>
<dbReference type="PANTHER" id="PTHR43710:SF5">
    <property type="entry name" value="INDOLEPYRUVATE FERREDOXIN OXIDOREDUCTASE ALPHA SUBUNIT"/>
    <property type="match status" value="1"/>
</dbReference>
<keyword evidence="8 14" id="KW-0249">Electron transport</keyword>
<dbReference type="Pfam" id="PF02775">
    <property type="entry name" value="TPP_enzyme_C"/>
    <property type="match status" value="1"/>
</dbReference>